<dbReference type="SUPFAM" id="SSF52980">
    <property type="entry name" value="Restriction endonuclease-like"/>
    <property type="match status" value="1"/>
</dbReference>
<organism evidence="3 4">
    <name type="scientific">Svornostia abyssi</name>
    <dbReference type="NCBI Taxonomy" id="2898438"/>
    <lineage>
        <taxon>Bacteria</taxon>
        <taxon>Bacillati</taxon>
        <taxon>Actinomycetota</taxon>
        <taxon>Thermoleophilia</taxon>
        <taxon>Solirubrobacterales</taxon>
        <taxon>Baekduiaceae</taxon>
        <taxon>Svornostia</taxon>
    </lineage>
</organism>
<feature type="domain" description="AbiEi antitoxin N-terminal" evidence="2">
    <location>
        <begin position="22"/>
        <end position="69"/>
    </location>
</feature>
<evidence type="ECO:0000259" key="2">
    <source>
        <dbReference type="Pfam" id="PF13338"/>
    </source>
</evidence>
<sequence>MGRMRPYLDPADLSVREGSLDQLIAELADLQHGVINRSQLRELGLTDDAIKHRIRTGRLHRIAPNVYAVGHRTLDLHAIRLRAVRTFHDDAFLSHRSGGAVWEMGWDPTTTTHVSVMHRRGLARRDGITLHRPRTLRPEDVTTHRGLPVTTPARTIFDIAATESTWLAERAIEDAENHRIFDLRKINALLDRKVPGAKTVTELLESVDPNQQTQLRSKLEVAFHLLSRKHNLERPRWNEYVEGWRVDAHWPKHRLVVELDSAGFHMSRAAFERDRRQDVELQSKGWRVLRFTYLRVKREPDLVIATVERMLTPATLHVAA</sequence>
<dbReference type="InterPro" id="IPR011335">
    <property type="entry name" value="Restrct_endonuc-II-like"/>
</dbReference>
<evidence type="ECO:0000313" key="4">
    <source>
        <dbReference type="Proteomes" id="UP001058860"/>
    </source>
</evidence>
<gene>
    <name evidence="3" type="ORF">LRS13_05070</name>
</gene>
<name>A0ABY5PJU7_9ACTN</name>
<dbReference type="RefSeq" id="WP_353865379.1">
    <property type="nucleotide sequence ID" value="NZ_CP088295.1"/>
</dbReference>
<dbReference type="Proteomes" id="UP001058860">
    <property type="component" value="Chromosome"/>
</dbReference>
<evidence type="ECO:0000313" key="3">
    <source>
        <dbReference type="EMBL" id="UUY04901.1"/>
    </source>
</evidence>
<dbReference type="Pfam" id="PF04480">
    <property type="entry name" value="DUF559"/>
    <property type="match status" value="1"/>
</dbReference>
<dbReference type="Gene3D" id="3.40.960.10">
    <property type="entry name" value="VSR Endonuclease"/>
    <property type="match status" value="1"/>
</dbReference>
<dbReference type="InterPro" id="IPR007569">
    <property type="entry name" value="DUF559"/>
</dbReference>
<dbReference type="EMBL" id="CP088295">
    <property type="protein sequence ID" value="UUY04901.1"/>
    <property type="molecule type" value="Genomic_DNA"/>
</dbReference>
<dbReference type="InterPro" id="IPR025159">
    <property type="entry name" value="AbiEi_N"/>
</dbReference>
<accession>A0ABY5PJU7</accession>
<reference evidence="4" key="1">
    <citation type="submission" date="2021-11" db="EMBL/GenBank/DDBJ databases">
        <title>Cultivation dependent microbiological survey of springs from the worlds oldest radium mine currently devoted to the extraction of radon-saturated water.</title>
        <authorList>
            <person name="Kapinusova G."/>
            <person name="Smrhova T."/>
            <person name="Strejcek M."/>
            <person name="Suman J."/>
            <person name="Jani K."/>
            <person name="Pajer P."/>
            <person name="Uhlik O."/>
        </authorList>
    </citation>
    <scope>NUCLEOTIDE SEQUENCE [LARGE SCALE GENOMIC DNA]</scope>
    <source>
        <strain evidence="4">J379</strain>
    </source>
</reference>
<keyword evidence="4" id="KW-1185">Reference proteome</keyword>
<dbReference type="Pfam" id="PF13338">
    <property type="entry name" value="AbiEi_4"/>
    <property type="match status" value="1"/>
</dbReference>
<proteinExistence type="predicted"/>
<feature type="domain" description="DUF559" evidence="1">
    <location>
        <begin position="228"/>
        <end position="311"/>
    </location>
</feature>
<protein>
    <submittedName>
        <fullName evidence="3">DUF559 domain-containing protein</fullName>
    </submittedName>
</protein>
<evidence type="ECO:0000259" key="1">
    <source>
        <dbReference type="Pfam" id="PF04480"/>
    </source>
</evidence>